<evidence type="ECO:0000313" key="3">
    <source>
        <dbReference type="EMBL" id="KAL1140806.1"/>
    </source>
</evidence>
<sequence>MTRKSKRRVRTAPGKKVDPLKKIQSLNESSTDGVLIEHLIKATDLAGNTYDSKIDGGQILISAKKSSGHTQEAGMKGRRTFRTGTSVSHARRSGVETIRNGDSAPQAASRLEILARDQRPPLYLQFNQALIKLFEKYKELSSTSISSQMTSPEFSQLAVRSEVPEKPGWVEEDRGYPGIGASFKFGVKGFEFFMKDLTDCGDIEAEETVASEHTPSAKTATAITGSRLGKTARLATAKNKSKVNIPVIRYKLSSLENIMNGLTAPPESLEMTRLYTFEAESSEKKFSCFRTREREETRYYREGSLALRFEIDGTGMIFYPNGQPAIIISDSRIGRRLLILSQSGKDSTGAFKKAVPIGLFDSKGNGVIYDICGKIRMNYDQAEGVLYDSACGLPVRWKWEDGQYVMQRRQELAALVEDPPDWEPEPWQTAEDKQSPLGKKKKYTRGGTAKQSRQTRHSRPARPTSVVVCCNPPTNRTVTAKSLTGTPFRESRRAAELKSGTKNARQIPAPSKRPKKCVISTPNLFVLGLNKNIALRLMNQGHIHIDFQCQQIHTSLNIGMKVKPENLERIDKGVKEVGAALPCYFESAFMRTRSLRVLSQAINTIRKHTVKENNNRIIQKARLWGYPNQERKAKLKRPMLIYQLLKKQGGKLSQ</sequence>
<dbReference type="InterPro" id="IPR029281">
    <property type="entry name" value="FAM194_C"/>
</dbReference>
<dbReference type="EMBL" id="JBFDAA010000001">
    <property type="protein sequence ID" value="KAL1140806.1"/>
    <property type="molecule type" value="Genomic_DNA"/>
</dbReference>
<dbReference type="PANTHER" id="PTHR23093">
    <property type="entry name" value="SIMILAR TO CHROMOSOME 3 OPEN READING FRAME 20"/>
    <property type="match status" value="1"/>
</dbReference>
<dbReference type="Pfam" id="PF14977">
    <property type="entry name" value="FAM194"/>
    <property type="match status" value="1"/>
</dbReference>
<feature type="region of interest" description="Disordered" evidence="1">
    <location>
        <begin position="418"/>
        <end position="515"/>
    </location>
</feature>
<evidence type="ECO:0000256" key="1">
    <source>
        <dbReference type="SAM" id="MobiDB-lite"/>
    </source>
</evidence>
<dbReference type="Proteomes" id="UP001558652">
    <property type="component" value="Unassembled WGS sequence"/>
</dbReference>
<name>A0ABD0YXX2_9HEMI</name>
<accession>A0ABD0YXX2</accession>
<comment type="caution">
    <text evidence="3">The sequence shown here is derived from an EMBL/GenBank/DDBJ whole genome shotgun (WGS) entry which is preliminary data.</text>
</comment>
<evidence type="ECO:0000313" key="4">
    <source>
        <dbReference type="Proteomes" id="UP001558652"/>
    </source>
</evidence>
<protein>
    <recommendedName>
        <fullName evidence="2">FAM194 C-terminal domain-containing protein</fullName>
    </recommendedName>
</protein>
<feature type="domain" description="FAM194 C-terminal" evidence="2">
    <location>
        <begin position="294"/>
        <end position="401"/>
    </location>
</feature>
<dbReference type="AlphaFoldDB" id="A0ABD0YXX2"/>
<feature type="compositionally biased region" description="Polar residues" evidence="1">
    <location>
        <begin position="472"/>
        <end position="485"/>
    </location>
</feature>
<proteinExistence type="predicted"/>
<dbReference type="PANTHER" id="PTHR23093:SF16">
    <property type="entry name" value="FAM194 C-TERMINAL DOMAIN-CONTAINING PROTEIN"/>
    <property type="match status" value="1"/>
</dbReference>
<evidence type="ECO:0000259" key="2">
    <source>
        <dbReference type="Pfam" id="PF14977"/>
    </source>
</evidence>
<keyword evidence="4" id="KW-1185">Reference proteome</keyword>
<gene>
    <name evidence="3" type="ORF">AAG570_000734</name>
</gene>
<reference evidence="3 4" key="1">
    <citation type="submission" date="2024-07" db="EMBL/GenBank/DDBJ databases">
        <title>Chromosome-level genome assembly of the water stick insect Ranatra chinensis (Heteroptera: Nepidae).</title>
        <authorList>
            <person name="Liu X."/>
        </authorList>
    </citation>
    <scope>NUCLEOTIDE SEQUENCE [LARGE SCALE GENOMIC DNA]</scope>
    <source>
        <strain evidence="3">Cailab_2021Rc</strain>
        <tissue evidence="3">Muscle</tissue>
    </source>
</reference>
<organism evidence="3 4">
    <name type="scientific">Ranatra chinensis</name>
    <dbReference type="NCBI Taxonomy" id="642074"/>
    <lineage>
        <taxon>Eukaryota</taxon>
        <taxon>Metazoa</taxon>
        <taxon>Ecdysozoa</taxon>
        <taxon>Arthropoda</taxon>
        <taxon>Hexapoda</taxon>
        <taxon>Insecta</taxon>
        <taxon>Pterygota</taxon>
        <taxon>Neoptera</taxon>
        <taxon>Paraneoptera</taxon>
        <taxon>Hemiptera</taxon>
        <taxon>Heteroptera</taxon>
        <taxon>Panheteroptera</taxon>
        <taxon>Nepomorpha</taxon>
        <taxon>Nepidae</taxon>
        <taxon>Ranatrinae</taxon>
        <taxon>Ranatra</taxon>
    </lineage>
</organism>